<dbReference type="SUPFAM" id="SSF57667">
    <property type="entry name" value="beta-beta-alpha zinc fingers"/>
    <property type="match status" value="3"/>
</dbReference>
<evidence type="ECO:0000256" key="4">
    <source>
        <dbReference type="ARBA" id="ARBA00022771"/>
    </source>
</evidence>
<keyword evidence="4 7" id="KW-0863">Zinc-finger</keyword>
<reference evidence="10" key="1">
    <citation type="submission" date="2023-01" db="EMBL/GenBank/DDBJ databases">
        <title>Key to firefly adult light organ development and bioluminescence: homeobox transcription factors regulate luciferase expression and transportation to peroxisome.</title>
        <authorList>
            <person name="Fu X."/>
        </authorList>
    </citation>
    <scope>NUCLEOTIDE SEQUENCE [LARGE SCALE GENOMIC DNA]</scope>
</reference>
<evidence type="ECO:0000313" key="10">
    <source>
        <dbReference type="Proteomes" id="UP001353858"/>
    </source>
</evidence>
<dbReference type="Pfam" id="PF07776">
    <property type="entry name" value="zf-AD"/>
    <property type="match status" value="1"/>
</dbReference>
<dbReference type="GO" id="GO:0005694">
    <property type="term" value="C:chromosome"/>
    <property type="evidence" value="ECO:0007669"/>
    <property type="project" value="UniProtKB-ARBA"/>
</dbReference>
<dbReference type="InterPro" id="IPR012934">
    <property type="entry name" value="Znf_AD"/>
</dbReference>
<dbReference type="GO" id="GO:0043565">
    <property type="term" value="F:sequence-specific DNA binding"/>
    <property type="evidence" value="ECO:0007669"/>
    <property type="project" value="UniProtKB-ARBA"/>
</dbReference>
<dbReference type="AlphaFoldDB" id="A0AAN7P3E5"/>
<accession>A0AAN7P3E5</accession>
<dbReference type="PROSITE" id="PS50157">
    <property type="entry name" value="ZINC_FINGER_C2H2_2"/>
    <property type="match status" value="4"/>
</dbReference>
<evidence type="ECO:0000256" key="1">
    <source>
        <dbReference type="ARBA" id="ARBA00004123"/>
    </source>
</evidence>
<feature type="domain" description="C2H2-type" evidence="8">
    <location>
        <begin position="168"/>
        <end position="195"/>
    </location>
</feature>
<dbReference type="InterPro" id="IPR036236">
    <property type="entry name" value="Znf_C2H2_sf"/>
</dbReference>
<evidence type="ECO:0000256" key="7">
    <source>
        <dbReference type="PROSITE-ProRule" id="PRU00042"/>
    </source>
</evidence>
<gene>
    <name evidence="9" type="ORF">RN001_007816</name>
</gene>
<feature type="domain" description="C2H2-type" evidence="8">
    <location>
        <begin position="252"/>
        <end position="280"/>
    </location>
</feature>
<dbReference type="GO" id="GO:0000981">
    <property type="term" value="F:DNA-binding transcription factor activity, RNA polymerase II-specific"/>
    <property type="evidence" value="ECO:0007669"/>
    <property type="project" value="TreeGrafter"/>
</dbReference>
<dbReference type="Gene3D" id="3.30.160.60">
    <property type="entry name" value="Classic Zinc Finger"/>
    <property type="match status" value="4"/>
</dbReference>
<feature type="domain" description="C2H2-type" evidence="8">
    <location>
        <begin position="224"/>
        <end position="251"/>
    </location>
</feature>
<sequence length="302" mass="35207">METFQEYQHIQIEEVCCICFNKKDQMNFLSDDGLADMLLECASVQITAEDGLYLVCRECKSEVSRWYVFKQQLVKSFEIGRWLLKQKLQKVHSDKLQILLNDKSEESNILPKVETKLWTNLCSESWNTLVLETTDASNSNLTSEDLTVDQHHNLETKNSLDVEILEDFPCKSCGKKFPSLNALERHVKTHSVDKIYECSKCNKIFKQSQTLADHIRRHYDSRNFACEVCGKKFYKQFNVTEHMRIHTGERPFKCDSCDRTFTRALLLRNHIKKAHTGEKKFICGTILKLFFVTDTQQDVSIP</sequence>
<keyword evidence="10" id="KW-1185">Reference proteome</keyword>
<proteinExistence type="predicted"/>
<evidence type="ECO:0000256" key="5">
    <source>
        <dbReference type="ARBA" id="ARBA00022833"/>
    </source>
</evidence>
<evidence type="ECO:0000313" key="9">
    <source>
        <dbReference type="EMBL" id="KAK4879670.1"/>
    </source>
</evidence>
<keyword evidence="5" id="KW-0862">Zinc</keyword>
<dbReference type="Proteomes" id="UP001353858">
    <property type="component" value="Unassembled WGS sequence"/>
</dbReference>
<keyword evidence="3" id="KW-0677">Repeat</keyword>
<keyword evidence="2" id="KW-0479">Metal-binding</keyword>
<protein>
    <recommendedName>
        <fullName evidence="8">C2H2-type domain-containing protein</fullName>
    </recommendedName>
</protein>
<feature type="domain" description="C2H2-type" evidence="8">
    <location>
        <begin position="196"/>
        <end position="223"/>
    </location>
</feature>
<organism evidence="9 10">
    <name type="scientific">Aquatica leii</name>
    <dbReference type="NCBI Taxonomy" id="1421715"/>
    <lineage>
        <taxon>Eukaryota</taxon>
        <taxon>Metazoa</taxon>
        <taxon>Ecdysozoa</taxon>
        <taxon>Arthropoda</taxon>
        <taxon>Hexapoda</taxon>
        <taxon>Insecta</taxon>
        <taxon>Pterygota</taxon>
        <taxon>Neoptera</taxon>
        <taxon>Endopterygota</taxon>
        <taxon>Coleoptera</taxon>
        <taxon>Polyphaga</taxon>
        <taxon>Elateriformia</taxon>
        <taxon>Elateroidea</taxon>
        <taxon>Lampyridae</taxon>
        <taxon>Luciolinae</taxon>
        <taxon>Aquatica</taxon>
    </lineage>
</organism>
<dbReference type="InterPro" id="IPR013087">
    <property type="entry name" value="Znf_C2H2_type"/>
</dbReference>
<dbReference type="Pfam" id="PF00096">
    <property type="entry name" value="zf-C2H2"/>
    <property type="match status" value="3"/>
</dbReference>
<keyword evidence="6" id="KW-0539">Nucleus</keyword>
<dbReference type="PANTHER" id="PTHR24394">
    <property type="entry name" value="ZINC FINGER PROTEIN"/>
    <property type="match status" value="1"/>
</dbReference>
<dbReference type="SUPFAM" id="SSF57716">
    <property type="entry name" value="Glucocorticoid receptor-like (DNA-binding domain)"/>
    <property type="match status" value="1"/>
</dbReference>
<dbReference type="GO" id="GO:0005634">
    <property type="term" value="C:nucleus"/>
    <property type="evidence" value="ECO:0007669"/>
    <property type="project" value="UniProtKB-SubCell"/>
</dbReference>
<evidence type="ECO:0000256" key="3">
    <source>
        <dbReference type="ARBA" id="ARBA00022737"/>
    </source>
</evidence>
<dbReference type="SMART" id="SM00355">
    <property type="entry name" value="ZnF_C2H2"/>
    <property type="match status" value="4"/>
</dbReference>
<dbReference type="FunFam" id="3.30.160.60:FF:000145">
    <property type="entry name" value="Zinc finger protein 574"/>
    <property type="match status" value="1"/>
</dbReference>
<dbReference type="GO" id="GO:0008270">
    <property type="term" value="F:zinc ion binding"/>
    <property type="evidence" value="ECO:0007669"/>
    <property type="project" value="UniProtKB-KW"/>
</dbReference>
<dbReference type="Pfam" id="PF13912">
    <property type="entry name" value="zf-C2H2_6"/>
    <property type="match status" value="1"/>
</dbReference>
<comment type="subcellular location">
    <subcellularLocation>
        <location evidence="1">Nucleus</location>
    </subcellularLocation>
</comment>
<evidence type="ECO:0000256" key="2">
    <source>
        <dbReference type="ARBA" id="ARBA00022723"/>
    </source>
</evidence>
<dbReference type="GO" id="GO:0045893">
    <property type="term" value="P:positive regulation of DNA-templated transcription"/>
    <property type="evidence" value="ECO:0007669"/>
    <property type="project" value="UniProtKB-ARBA"/>
</dbReference>
<name>A0AAN7P3E5_9COLE</name>
<dbReference type="EMBL" id="JARPUR010000003">
    <property type="protein sequence ID" value="KAK4879670.1"/>
    <property type="molecule type" value="Genomic_DNA"/>
</dbReference>
<evidence type="ECO:0000256" key="6">
    <source>
        <dbReference type="ARBA" id="ARBA00023242"/>
    </source>
</evidence>
<dbReference type="PROSITE" id="PS00028">
    <property type="entry name" value="ZINC_FINGER_C2H2_1"/>
    <property type="match status" value="4"/>
</dbReference>
<dbReference type="PANTHER" id="PTHR24394:SF29">
    <property type="entry name" value="MYONEURIN"/>
    <property type="match status" value="1"/>
</dbReference>
<evidence type="ECO:0000259" key="8">
    <source>
        <dbReference type="PROSITE" id="PS50157"/>
    </source>
</evidence>
<dbReference type="FunFam" id="3.30.160.60:FF:001732">
    <property type="entry name" value="Zgc:162936"/>
    <property type="match status" value="1"/>
</dbReference>
<comment type="caution">
    <text evidence="9">The sequence shown here is derived from an EMBL/GenBank/DDBJ whole genome shotgun (WGS) entry which is preliminary data.</text>
</comment>